<evidence type="ECO:0000256" key="4">
    <source>
        <dbReference type="ARBA" id="ARBA00023136"/>
    </source>
</evidence>
<sequence>MQRSALYILLISTLCFAGCKKYLEKSPDSTWTLLDTPEKVSQLLGTAYPQSNYMTFCEATSDNVEDKGTGQDDKVNRDPFYFNDVESSDDDSPEPYWRACYTAIAVTNNAIQACNAAPDTAAYIQQKGEALVARAYAHFMLVNFFSKFYDSTTAATDPGIPYVTVPEDVVMKQYERKTVAYVYEQIEKDLLEGLPLIRDARYKVPRYHFNQAAAYAFATRFYLFKKNYAKAAAYAAMVFPANNIADNMRPWNTTYAAMTPAALWNTYSNSSEKANLLLVETPSVYGRYLAHYRFAMNYTKFREILGNNATGGDWAFPVYTQGEKNYFVPKITEYFVKSSVNASIGTAYVMVPLFTTEEVLFNRAEANLYLNNTTAVLADLNLFASKTVANYDPAVNTLTIAGIKAFYGITNTQQALLQTIMDFKRAEYVQEGMRWFDLARYKVPVTHVTSTGNSMTLEANDLRRVFQIPASAKTSGIALNPR</sequence>
<dbReference type="InterPro" id="IPR033985">
    <property type="entry name" value="SusD-like_N"/>
</dbReference>
<evidence type="ECO:0000256" key="3">
    <source>
        <dbReference type="ARBA" id="ARBA00022729"/>
    </source>
</evidence>
<organism evidence="8 9">
    <name type="scientific">Chitinophaga oryziterrae</name>
    <dbReference type="NCBI Taxonomy" id="1031224"/>
    <lineage>
        <taxon>Bacteria</taxon>
        <taxon>Pseudomonadati</taxon>
        <taxon>Bacteroidota</taxon>
        <taxon>Chitinophagia</taxon>
        <taxon>Chitinophagales</taxon>
        <taxon>Chitinophagaceae</taxon>
        <taxon>Chitinophaga</taxon>
    </lineage>
</organism>
<comment type="similarity">
    <text evidence="2">Belongs to the SusD family.</text>
</comment>
<accession>A0A6N8J879</accession>
<dbReference type="Pfam" id="PF07980">
    <property type="entry name" value="SusD_RagB"/>
    <property type="match status" value="1"/>
</dbReference>
<dbReference type="EMBL" id="WRXO01000002">
    <property type="protein sequence ID" value="MVT40738.1"/>
    <property type="molecule type" value="Genomic_DNA"/>
</dbReference>
<proteinExistence type="inferred from homology"/>
<feature type="domain" description="SusD-like N-terminal" evidence="7">
    <location>
        <begin position="21"/>
        <end position="223"/>
    </location>
</feature>
<keyword evidence="4" id="KW-0472">Membrane</keyword>
<dbReference type="Pfam" id="PF14322">
    <property type="entry name" value="SusD-like_3"/>
    <property type="match status" value="1"/>
</dbReference>
<dbReference type="GO" id="GO:0009279">
    <property type="term" value="C:cell outer membrane"/>
    <property type="evidence" value="ECO:0007669"/>
    <property type="project" value="UniProtKB-SubCell"/>
</dbReference>
<dbReference type="InterPro" id="IPR011990">
    <property type="entry name" value="TPR-like_helical_dom_sf"/>
</dbReference>
<name>A0A6N8J879_9BACT</name>
<protein>
    <submittedName>
        <fullName evidence="8">RagB/SusD family nutrient uptake outer membrane protein</fullName>
    </submittedName>
</protein>
<evidence type="ECO:0000256" key="5">
    <source>
        <dbReference type="ARBA" id="ARBA00023237"/>
    </source>
</evidence>
<dbReference type="OrthoDB" id="1147023at2"/>
<keyword evidence="9" id="KW-1185">Reference proteome</keyword>
<feature type="domain" description="RagB/SusD" evidence="6">
    <location>
        <begin position="332"/>
        <end position="449"/>
    </location>
</feature>
<evidence type="ECO:0000256" key="1">
    <source>
        <dbReference type="ARBA" id="ARBA00004442"/>
    </source>
</evidence>
<evidence type="ECO:0000313" key="8">
    <source>
        <dbReference type="EMBL" id="MVT40738.1"/>
    </source>
</evidence>
<evidence type="ECO:0000256" key="2">
    <source>
        <dbReference type="ARBA" id="ARBA00006275"/>
    </source>
</evidence>
<dbReference type="Proteomes" id="UP000468388">
    <property type="component" value="Unassembled WGS sequence"/>
</dbReference>
<gene>
    <name evidence="8" type="ORF">GO495_09125</name>
</gene>
<dbReference type="RefSeq" id="WP_157299373.1">
    <property type="nucleotide sequence ID" value="NZ_BAAAZB010000010.1"/>
</dbReference>
<evidence type="ECO:0000313" key="9">
    <source>
        <dbReference type="Proteomes" id="UP000468388"/>
    </source>
</evidence>
<reference evidence="8 9" key="1">
    <citation type="submission" date="2019-12" db="EMBL/GenBank/DDBJ databases">
        <title>The draft genomic sequence of strain Chitinophaga oryziterrae JCM 16595.</title>
        <authorList>
            <person name="Zhang X."/>
        </authorList>
    </citation>
    <scope>NUCLEOTIDE SEQUENCE [LARGE SCALE GENOMIC DNA]</scope>
    <source>
        <strain evidence="8 9">JCM 16595</strain>
    </source>
</reference>
<dbReference type="Gene3D" id="1.25.40.390">
    <property type="match status" value="2"/>
</dbReference>
<evidence type="ECO:0000259" key="6">
    <source>
        <dbReference type="Pfam" id="PF07980"/>
    </source>
</evidence>
<comment type="subcellular location">
    <subcellularLocation>
        <location evidence="1">Cell outer membrane</location>
    </subcellularLocation>
</comment>
<keyword evidence="3" id="KW-0732">Signal</keyword>
<dbReference type="InterPro" id="IPR012944">
    <property type="entry name" value="SusD_RagB_dom"/>
</dbReference>
<dbReference type="SUPFAM" id="SSF48452">
    <property type="entry name" value="TPR-like"/>
    <property type="match status" value="1"/>
</dbReference>
<comment type="caution">
    <text evidence="8">The sequence shown here is derived from an EMBL/GenBank/DDBJ whole genome shotgun (WGS) entry which is preliminary data.</text>
</comment>
<keyword evidence="5" id="KW-0998">Cell outer membrane</keyword>
<dbReference type="AlphaFoldDB" id="A0A6N8J879"/>
<evidence type="ECO:0000259" key="7">
    <source>
        <dbReference type="Pfam" id="PF14322"/>
    </source>
</evidence>